<dbReference type="GO" id="GO:0016740">
    <property type="term" value="F:transferase activity"/>
    <property type="evidence" value="ECO:0007669"/>
    <property type="project" value="UniProtKB-KW"/>
</dbReference>
<keyword evidence="4 7" id="KW-0732">Signal</keyword>
<geneLocation type="plasmid" evidence="9 10">
    <name>pII</name>
</geneLocation>
<evidence type="ECO:0000256" key="7">
    <source>
        <dbReference type="SAM" id="SignalP"/>
    </source>
</evidence>
<evidence type="ECO:0000256" key="1">
    <source>
        <dbReference type="ARBA" id="ARBA00004418"/>
    </source>
</evidence>
<organism evidence="9 10">
    <name type="scientific">Paraburkholderia dioscoreae</name>
    <dbReference type="NCBI Taxonomy" id="2604047"/>
    <lineage>
        <taxon>Bacteria</taxon>
        <taxon>Pseudomonadati</taxon>
        <taxon>Pseudomonadota</taxon>
        <taxon>Betaproteobacteria</taxon>
        <taxon>Burkholderiales</taxon>
        <taxon>Burkholderiaceae</taxon>
        <taxon>Paraburkholderia</taxon>
    </lineage>
</organism>
<evidence type="ECO:0000313" key="9">
    <source>
        <dbReference type="EMBL" id="VVD31185.1"/>
    </source>
</evidence>
<evidence type="ECO:0000256" key="2">
    <source>
        <dbReference type="ARBA" id="ARBA00005182"/>
    </source>
</evidence>
<comment type="subcellular location">
    <subcellularLocation>
        <location evidence="1">Periplasm</location>
    </subcellularLocation>
</comment>
<evidence type="ECO:0000259" key="8">
    <source>
        <dbReference type="Pfam" id="PF16822"/>
    </source>
</evidence>
<feature type="domain" description="AlgX/AlgJ SGNH hydrolase-like" evidence="8">
    <location>
        <begin position="43"/>
        <end position="301"/>
    </location>
</feature>
<dbReference type="Pfam" id="PF16822">
    <property type="entry name" value="ALGX"/>
    <property type="match status" value="1"/>
</dbReference>
<evidence type="ECO:0000313" key="10">
    <source>
        <dbReference type="Proteomes" id="UP000325811"/>
    </source>
</evidence>
<evidence type="ECO:0000256" key="3">
    <source>
        <dbReference type="ARBA" id="ARBA00022679"/>
    </source>
</evidence>
<protein>
    <submittedName>
        <fullName evidence="9">Alginate O-acetyltransferase complex protein AlgJ</fullName>
    </submittedName>
</protein>
<reference evidence="9 10" key="1">
    <citation type="submission" date="2019-08" db="EMBL/GenBank/DDBJ databases">
        <authorList>
            <person name="Herpell B J."/>
        </authorList>
    </citation>
    <scope>NUCLEOTIDE SEQUENCE [LARGE SCALE GENOMIC DNA]</scope>
    <source>
        <strain evidence="10">Msb3</strain>
        <plasmid evidence="9 10">pII</plasmid>
    </source>
</reference>
<accession>A0A5Q4YV22</accession>
<dbReference type="GO" id="GO:0042121">
    <property type="term" value="P:alginic acid biosynthetic process"/>
    <property type="evidence" value="ECO:0007669"/>
    <property type="project" value="UniProtKB-UniPathway"/>
</dbReference>
<dbReference type="AlphaFoldDB" id="A0A5Q4YV22"/>
<evidence type="ECO:0000256" key="4">
    <source>
        <dbReference type="ARBA" id="ARBA00022729"/>
    </source>
</evidence>
<keyword evidence="10" id="KW-1185">Reference proteome</keyword>
<evidence type="ECO:0000256" key="5">
    <source>
        <dbReference type="ARBA" id="ARBA00022764"/>
    </source>
</evidence>
<comment type="pathway">
    <text evidence="2">Glycan biosynthesis; alginate biosynthesis.</text>
</comment>
<keyword evidence="6" id="KW-0016">Alginate biosynthesis</keyword>
<sequence length="337" mass="37195">MIFTLTTFNLLNKRTSRLLKYAVGLGALGVALQATPGNAASSVIEGQDGWLFPGWEHTDKVDRAQLVSNIKVIEETRDALAAKHIGLVVMVVPAKAPFYPQRLPAGLSLSPEIKSRYVDVLGMLSAADIATFDDKEVLRAVEHDRQTAFYRADYHWTAWAAEASADETAKVIRSKFELPPFGTGTELGEWTNDRRYGDLATNFMSPEDRKRIGRDTYTVRKQPDASAGLLDSAPSQVQVVGNSFVQPYLGYPQKLSNAIGQPVGLTWNPGNIGPWKTFLDAVESPDFSRNKPKVIVWQFNEAQLENNSNSSDNWDAKGVMPVNTWRSRVAAALSNKP</sequence>
<dbReference type="KEGG" id="pdio:PDMSB3_0061.3"/>
<feature type="chain" id="PRO_5024916928" evidence="7">
    <location>
        <begin position="40"/>
        <end position="337"/>
    </location>
</feature>
<keyword evidence="3 9" id="KW-0808">Transferase</keyword>
<proteinExistence type="predicted"/>
<keyword evidence="9" id="KW-0614">Plasmid</keyword>
<dbReference type="EMBL" id="LR699556">
    <property type="protein sequence ID" value="VVD31185.1"/>
    <property type="molecule type" value="Genomic_DNA"/>
</dbReference>
<feature type="signal peptide" evidence="7">
    <location>
        <begin position="1"/>
        <end position="39"/>
    </location>
</feature>
<dbReference type="UniPathway" id="UPA00286"/>
<dbReference type="GO" id="GO:0042597">
    <property type="term" value="C:periplasmic space"/>
    <property type="evidence" value="ECO:0007669"/>
    <property type="project" value="UniProtKB-SubCell"/>
</dbReference>
<dbReference type="Proteomes" id="UP000325811">
    <property type="component" value="Plasmid pII"/>
</dbReference>
<dbReference type="RefSeq" id="WP_165190263.1">
    <property type="nucleotide sequence ID" value="NZ_LR699556.1"/>
</dbReference>
<evidence type="ECO:0000256" key="6">
    <source>
        <dbReference type="ARBA" id="ARBA00022841"/>
    </source>
</evidence>
<keyword evidence="5" id="KW-0574">Periplasm</keyword>
<name>A0A5Q4YV22_9BURK</name>
<dbReference type="InterPro" id="IPR031811">
    <property type="entry name" value="ALGX/ALGJ_SGNH-like"/>
</dbReference>
<gene>
    <name evidence="9" type="ORF">PDMSB3_0061</name>
</gene>